<dbReference type="FunFam" id="3.30.1130.10:FF:000002">
    <property type="entry name" value="7,8-dihydroneopterin aldolase"/>
    <property type="match status" value="1"/>
</dbReference>
<dbReference type="RefSeq" id="WP_109821757.1">
    <property type="nucleotide sequence ID" value="NZ_QGKL01000009.1"/>
</dbReference>
<dbReference type="UniPathway" id="UPA00077">
    <property type="reaction ID" value="UER00154"/>
</dbReference>
<dbReference type="Proteomes" id="UP000245506">
    <property type="component" value="Unassembled WGS sequence"/>
</dbReference>
<dbReference type="NCBIfam" id="TIGR00526">
    <property type="entry name" value="folB_dom"/>
    <property type="match status" value="1"/>
</dbReference>
<dbReference type="EMBL" id="QGKL01000009">
    <property type="protein sequence ID" value="PWQ98951.1"/>
    <property type="molecule type" value="Genomic_DNA"/>
</dbReference>
<comment type="pathway">
    <text evidence="3 8">Cofactor biosynthesis; tetrahydrofolate biosynthesis; 2-amino-4-hydroxy-6-hydroxymethyl-7,8-dihydropteridine diphosphate from 7,8-dihydroneopterin triphosphate: step 3/4.</text>
</comment>
<evidence type="ECO:0000256" key="5">
    <source>
        <dbReference type="ARBA" id="ARBA00022909"/>
    </source>
</evidence>
<reference evidence="10 11" key="1">
    <citation type="submission" date="2018-05" db="EMBL/GenBank/DDBJ databases">
        <title>Leucothrix arctica sp. nov., isolated from Arctic seawater.</title>
        <authorList>
            <person name="Choi A."/>
            <person name="Baek K."/>
        </authorList>
    </citation>
    <scope>NUCLEOTIDE SEQUENCE [LARGE SCALE GENOMIC DNA]</scope>
    <source>
        <strain evidence="10 11">IMCC9719</strain>
    </source>
</reference>
<comment type="caution">
    <text evidence="10">The sequence shown here is derived from an EMBL/GenBank/DDBJ whole genome shotgun (WGS) entry which is preliminary data.</text>
</comment>
<name>A0A317CL88_9GAMM</name>
<feature type="domain" description="Dihydroneopterin aldolase/epimerase" evidence="9">
    <location>
        <begin position="4"/>
        <end position="114"/>
    </location>
</feature>
<dbReference type="PANTHER" id="PTHR42844">
    <property type="entry name" value="DIHYDRONEOPTERIN ALDOLASE 1-RELATED"/>
    <property type="match status" value="1"/>
</dbReference>
<organism evidence="10 11">
    <name type="scientific">Leucothrix arctica</name>
    <dbReference type="NCBI Taxonomy" id="1481894"/>
    <lineage>
        <taxon>Bacteria</taxon>
        <taxon>Pseudomonadati</taxon>
        <taxon>Pseudomonadota</taxon>
        <taxon>Gammaproteobacteria</taxon>
        <taxon>Thiotrichales</taxon>
        <taxon>Thiotrichaceae</taxon>
        <taxon>Leucothrix</taxon>
    </lineage>
</organism>
<gene>
    <name evidence="10" type="primary">folB</name>
    <name evidence="10" type="ORF">DKT75_01965</name>
</gene>
<evidence type="ECO:0000256" key="7">
    <source>
        <dbReference type="ARBA" id="ARBA00023239"/>
    </source>
</evidence>
<evidence type="ECO:0000313" key="11">
    <source>
        <dbReference type="Proteomes" id="UP000245506"/>
    </source>
</evidence>
<dbReference type="InterPro" id="IPR006157">
    <property type="entry name" value="FolB_dom"/>
</dbReference>
<comment type="catalytic activity">
    <reaction evidence="1">
        <text>7,8-dihydroneopterin = 7,8-dihydromonapterin</text>
        <dbReference type="Rhea" id="RHEA:45328"/>
        <dbReference type="ChEBI" id="CHEBI:17001"/>
        <dbReference type="ChEBI" id="CHEBI:71175"/>
        <dbReference type="EC" id="5.1.99.8"/>
    </reaction>
</comment>
<evidence type="ECO:0000256" key="1">
    <source>
        <dbReference type="ARBA" id="ARBA00000693"/>
    </source>
</evidence>
<dbReference type="NCBIfam" id="TIGR00525">
    <property type="entry name" value="folB"/>
    <property type="match status" value="1"/>
</dbReference>
<evidence type="ECO:0000259" key="9">
    <source>
        <dbReference type="SMART" id="SM00905"/>
    </source>
</evidence>
<keyword evidence="6" id="KW-0413">Isomerase</keyword>
<dbReference type="EC" id="4.1.2.25" evidence="8"/>
<evidence type="ECO:0000256" key="3">
    <source>
        <dbReference type="ARBA" id="ARBA00005013"/>
    </source>
</evidence>
<accession>A0A317CL88</accession>
<dbReference type="SUPFAM" id="SSF55620">
    <property type="entry name" value="Tetrahydrobiopterin biosynthesis enzymes-like"/>
    <property type="match status" value="1"/>
</dbReference>
<dbReference type="CDD" id="cd00534">
    <property type="entry name" value="DHNA_DHNTPE"/>
    <property type="match status" value="1"/>
</dbReference>
<dbReference type="GO" id="GO:0004150">
    <property type="term" value="F:dihydroneopterin aldolase activity"/>
    <property type="evidence" value="ECO:0007669"/>
    <property type="project" value="UniProtKB-UniRule"/>
</dbReference>
<evidence type="ECO:0000256" key="6">
    <source>
        <dbReference type="ARBA" id="ARBA00023235"/>
    </source>
</evidence>
<keyword evidence="7 8" id="KW-0456">Lyase</keyword>
<dbReference type="AlphaFoldDB" id="A0A317CL88"/>
<comment type="catalytic activity">
    <reaction evidence="2 8">
        <text>7,8-dihydroneopterin = 6-hydroxymethyl-7,8-dihydropterin + glycolaldehyde</text>
        <dbReference type="Rhea" id="RHEA:10540"/>
        <dbReference type="ChEBI" id="CHEBI:17001"/>
        <dbReference type="ChEBI" id="CHEBI:17071"/>
        <dbReference type="ChEBI" id="CHEBI:44841"/>
        <dbReference type="EC" id="4.1.2.25"/>
    </reaction>
</comment>
<keyword evidence="5 8" id="KW-0289">Folate biosynthesis</keyword>
<evidence type="ECO:0000256" key="8">
    <source>
        <dbReference type="RuleBase" id="RU362079"/>
    </source>
</evidence>
<proteinExistence type="inferred from homology"/>
<dbReference type="SMART" id="SM00905">
    <property type="entry name" value="FolB"/>
    <property type="match status" value="1"/>
</dbReference>
<dbReference type="GO" id="GO:0016853">
    <property type="term" value="F:isomerase activity"/>
    <property type="evidence" value="ECO:0007669"/>
    <property type="project" value="UniProtKB-KW"/>
</dbReference>
<dbReference type="Gene3D" id="3.30.1130.10">
    <property type="match status" value="1"/>
</dbReference>
<evidence type="ECO:0000256" key="2">
    <source>
        <dbReference type="ARBA" id="ARBA00001353"/>
    </source>
</evidence>
<evidence type="ECO:0000313" key="10">
    <source>
        <dbReference type="EMBL" id="PWQ98951.1"/>
    </source>
</evidence>
<dbReference type="GO" id="GO:0005737">
    <property type="term" value="C:cytoplasm"/>
    <property type="evidence" value="ECO:0007669"/>
    <property type="project" value="TreeGrafter"/>
</dbReference>
<comment type="similarity">
    <text evidence="4 8">Belongs to the DHNA family.</text>
</comment>
<keyword evidence="11" id="KW-1185">Reference proteome</keyword>
<dbReference type="GO" id="GO:0046654">
    <property type="term" value="P:tetrahydrofolate biosynthetic process"/>
    <property type="evidence" value="ECO:0007669"/>
    <property type="project" value="UniProtKB-UniRule"/>
</dbReference>
<dbReference type="InterPro" id="IPR006156">
    <property type="entry name" value="Dihydroneopterin_aldolase"/>
</dbReference>
<dbReference type="InterPro" id="IPR043133">
    <property type="entry name" value="GTP-CH-I_C/QueF"/>
</dbReference>
<evidence type="ECO:0000256" key="4">
    <source>
        <dbReference type="ARBA" id="ARBA00005708"/>
    </source>
</evidence>
<dbReference type="PANTHER" id="PTHR42844:SF1">
    <property type="entry name" value="DIHYDRONEOPTERIN ALDOLASE 1-RELATED"/>
    <property type="match status" value="1"/>
</dbReference>
<sequence>MDIVYIRDLRVDACIGIYDWERKIRQQIRIDLDMGWDNRPAAETDDIQYTLNYKEAAKLVETFVMNSEFQLVETLAEQIAALLLSDMKLPWVKVSLGKPVAVSGSQEVGVIIERLAKGSAE</sequence>
<protein>
    <recommendedName>
        <fullName evidence="8">7,8-dihydroneopterin aldolase</fullName>
        <ecNumber evidence="8">4.1.2.25</ecNumber>
    </recommendedName>
</protein>
<comment type="function">
    <text evidence="8">Catalyzes the conversion of 7,8-dihydroneopterin to 6-hydroxymethyl-7,8-dihydropterin.</text>
</comment>
<dbReference type="OrthoDB" id="9810587at2"/>
<dbReference type="GO" id="GO:0046656">
    <property type="term" value="P:folic acid biosynthetic process"/>
    <property type="evidence" value="ECO:0007669"/>
    <property type="project" value="UniProtKB-UniRule"/>
</dbReference>
<dbReference type="Pfam" id="PF02152">
    <property type="entry name" value="FolB"/>
    <property type="match status" value="1"/>
</dbReference>